<dbReference type="InterPro" id="IPR002156">
    <property type="entry name" value="RNaseH_domain"/>
</dbReference>
<sequence>MDKSRMGIGAFGKRIQIIDWGWAKAFAGFGEVIQDGEGVVWATWVVGFVGDLEVAVAELLALRVGLLEAIHLGFKFFKVELDSLIVCN</sequence>
<proteinExistence type="predicted"/>
<dbReference type="Pfam" id="PF13456">
    <property type="entry name" value="RVT_3"/>
    <property type="match status" value="1"/>
</dbReference>
<dbReference type="EnsemblPlants" id="evm.model.03.1856">
    <property type="protein sequence ID" value="cds.evm.model.03.1856"/>
    <property type="gene ID" value="evm.TU.03.1856"/>
</dbReference>
<evidence type="ECO:0000313" key="2">
    <source>
        <dbReference type="EnsemblPlants" id="cds.evm.model.03.1856"/>
    </source>
</evidence>
<protein>
    <recommendedName>
        <fullName evidence="1">RNase H type-1 domain-containing protein</fullName>
    </recommendedName>
</protein>
<evidence type="ECO:0000259" key="1">
    <source>
        <dbReference type="Pfam" id="PF13456"/>
    </source>
</evidence>
<evidence type="ECO:0000313" key="3">
    <source>
        <dbReference type="Proteomes" id="UP000596661"/>
    </source>
</evidence>
<name>A0A803P6Y0_CANSA</name>
<dbReference type="AlphaFoldDB" id="A0A803P6Y0"/>
<reference evidence="2" key="2">
    <citation type="submission" date="2021-03" db="UniProtKB">
        <authorList>
            <consortium name="EnsemblPlants"/>
        </authorList>
    </citation>
    <scope>IDENTIFICATION</scope>
</reference>
<dbReference type="Gramene" id="evm.model.03.1856">
    <property type="protein sequence ID" value="cds.evm.model.03.1856"/>
    <property type="gene ID" value="evm.TU.03.1856"/>
</dbReference>
<dbReference type="EMBL" id="UZAU01000338">
    <property type="status" value="NOT_ANNOTATED_CDS"/>
    <property type="molecule type" value="Genomic_DNA"/>
</dbReference>
<organism evidence="2 3">
    <name type="scientific">Cannabis sativa</name>
    <name type="common">Hemp</name>
    <name type="synonym">Marijuana</name>
    <dbReference type="NCBI Taxonomy" id="3483"/>
    <lineage>
        <taxon>Eukaryota</taxon>
        <taxon>Viridiplantae</taxon>
        <taxon>Streptophyta</taxon>
        <taxon>Embryophyta</taxon>
        <taxon>Tracheophyta</taxon>
        <taxon>Spermatophyta</taxon>
        <taxon>Magnoliopsida</taxon>
        <taxon>eudicotyledons</taxon>
        <taxon>Gunneridae</taxon>
        <taxon>Pentapetalae</taxon>
        <taxon>rosids</taxon>
        <taxon>fabids</taxon>
        <taxon>Rosales</taxon>
        <taxon>Cannabaceae</taxon>
        <taxon>Cannabis</taxon>
    </lineage>
</organism>
<reference evidence="2" key="1">
    <citation type="submission" date="2018-11" db="EMBL/GenBank/DDBJ databases">
        <authorList>
            <person name="Grassa J C."/>
        </authorList>
    </citation>
    <scope>NUCLEOTIDE SEQUENCE [LARGE SCALE GENOMIC DNA]</scope>
</reference>
<dbReference type="GO" id="GO:0004523">
    <property type="term" value="F:RNA-DNA hybrid ribonuclease activity"/>
    <property type="evidence" value="ECO:0007669"/>
    <property type="project" value="InterPro"/>
</dbReference>
<keyword evidence="3" id="KW-1185">Reference proteome</keyword>
<feature type="domain" description="RNase H type-1" evidence="1">
    <location>
        <begin position="27"/>
        <end position="86"/>
    </location>
</feature>
<dbReference type="Proteomes" id="UP000596661">
    <property type="component" value="Chromosome 3"/>
</dbReference>
<accession>A0A803P6Y0</accession>
<dbReference type="GO" id="GO:0003676">
    <property type="term" value="F:nucleic acid binding"/>
    <property type="evidence" value="ECO:0007669"/>
    <property type="project" value="InterPro"/>
</dbReference>